<dbReference type="PANTHER" id="PTHR43072:SF60">
    <property type="entry name" value="L-2,4-DIAMINOBUTYRIC ACID ACETYLTRANSFERASE"/>
    <property type="match status" value="1"/>
</dbReference>
<proteinExistence type="predicted"/>
<feature type="domain" description="N-acetyltransferase" evidence="1">
    <location>
        <begin position="5"/>
        <end position="151"/>
    </location>
</feature>
<dbReference type="PROSITE" id="PS51186">
    <property type="entry name" value="GNAT"/>
    <property type="match status" value="1"/>
</dbReference>
<dbReference type="EMBL" id="AP018400">
    <property type="protein sequence ID" value="BBA92174.1"/>
    <property type="molecule type" value="Genomic_DNA"/>
</dbReference>
<dbReference type="Gene3D" id="3.40.630.30">
    <property type="match status" value="1"/>
</dbReference>
<dbReference type="AlphaFoldDB" id="A0A2Z5TP35"/>
<dbReference type="Pfam" id="PF00583">
    <property type="entry name" value="Acetyltransf_1"/>
    <property type="match status" value="1"/>
</dbReference>
<protein>
    <submittedName>
        <fullName evidence="2">N-acetyltransferase</fullName>
    </submittedName>
</protein>
<keyword evidence="2" id="KW-0808">Transferase</keyword>
<dbReference type="InterPro" id="IPR016181">
    <property type="entry name" value="Acyl_CoA_acyltransferase"/>
</dbReference>
<reference evidence="2 3" key="1">
    <citation type="journal article" date="2018" name="Genome Biol. Evol.">
        <title>Complete Genome Sequence of Streptococcus ruminantium sp. nov. GUT-187T (=DSM 104980T =JCM 31869T), the Type Strain of S. ruminantium, and Comparison with Genome Sequences of Streptococcus suis Strains.</title>
        <authorList>
            <person name="Tohya M."/>
            <person name="Sekizaki T."/>
            <person name="Miyoshi-Akiyama T."/>
        </authorList>
    </citation>
    <scope>NUCLEOTIDE SEQUENCE [LARGE SCALE GENOMIC DNA]</scope>
    <source>
        <strain evidence="2 3">GUT187T</strain>
    </source>
</reference>
<dbReference type="GO" id="GO:0016747">
    <property type="term" value="F:acyltransferase activity, transferring groups other than amino-acyl groups"/>
    <property type="evidence" value="ECO:0007669"/>
    <property type="project" value="InterPro"/>
</dbReference>
<dbReference type="Proteomes" id="UP000269331">
    <property type="component" value="Chromosome"/>
</dbReference>
<evidence type="ECO:0000259" key="1">
    <source>
        <dbReference type="PROSITE" id="PS51186"/>
    </source>
</evidence>
<dbReference type="SUPFAM" id="SSF55729">
    <property type="entry name" value="Acyl-CoA N-acyltransferases (Nat)"/>
    <property type="match status" value="1"/>
</dbReference>
<accession>A0A2Z5TP35</accession>
<gene>
    <name evidence="2" type="ORF">SR187_2825</name>
</gene>
<dbReference type="InterPro" id="IPR000182">
    <property type="entry name" value="GNAT_dom"/>
</dbReference>
<name>A0A2Z5TP35_9STRE</name>
<evidence type="ECO:0000313" key="3">
    <source>
        <dbReference type="Proteomes" id="UP000269331"/>
    </source>
</evidence>
<dbReference type="PANTHER" id="PTHR43072">
    <property type="entry name" value="N-ACETYLTRANSFERASE"/>
    <property type="match status" value="1"/>
</dbReference>
<dbReference type="CDD" id="cd04301">
    <property type="entry name" value="NAT_SF"/>
    <property type="match status" value="1"/>
</dbReference>
<organism evidence="2 3">
    <name type="scientific">Streptococcus ruminantium</name>
    <dbReference type="NCBI Taxonomy" id="1917441"/>
    <lineage>
        <taxon>Bacteria</taxon>
        <taxon>Bacillati</taxon>
        <taxon>Bacillota</taxon>
        <taxon>Bacilli</taxon>
        <taxon>Lactobacillales</taxon>
        <taxon>Streptococcaceae</taxon>
        <taxon>Streptococcus</taxon>
    </lineage>
</organism>
<evidence type="ECO:0000313" key="2">
    <source>
        <dbReference type="EMBL" id="BBA92174.1"/>
    </source>
</evidence>
<sequence>MWGELMIKPVTKEDVCIWSSFASQVWQKKEINLLEQFRAGAFPNEFLYYDGEKKAIAWVSLSLRSEYVEGCCSSPVAYLEGIWVRPDYRQRGIAGQLLIFAEKWARTMGASQLASDADIDNVISQAFHIKNGFKEVSRTVHYVRNLVVDKE</sequence>
<dbReference type="KEGG" id="srq:SR187_2825"/>